<reference evidence="2" key="1">
    <citation type="submission" date="2025-08" db="UniProtKB">
        <authorList>
            <consortium name="Ensembl"/>
        </authorList>
    </citation>
    <scope>IDENTIFICATION</scope>
</reference>
<dbReference type="Ensembl" id="ENSLLTT00000003269.1">
    <property type="protein sequence ID" value="ENSLLTP00000003138.1"/>
    <property type="gene ID" value="ENSLLTG00000002385.1"/>
</dbReference>
<dbReference type="AlphaFoldDB" id="A0A8C5RHF8"/>
<evidence type="ECO:0000313" key="3">
    <source>
        <dbReference type="Proteomes" id="UP000694406"/>
    </source>
</evidence>
<keyword evidence="3" id="KW-1185">Reference proteome</keyword>
<sequence length="123" mass="13747">ISRAKRSPKQRRRHQMNGSPMDADKDRLITTDSDGTYKRPPGVNNSAYISDPDLPADPQTPSSTELGKYSGLPSHALQYVPPQPSIEEARQTMHSLLDDAFALVAPSTQLFDWCICRIIIYFS</sequence>
<dbReference type="PANTHER" id="PTHR21590:SF4">
    <property type="entry name" value="UPF0606 PROTEIN KIAA1549"/>
    <property type="match status" value="1"/>
</dbReference>
<reference evidence="2" key="2">
    <citation type="submission" date="2025-09" db="UniProtKB">
        <authorList>
            <consortium name="Ensembl"/>
        </authorList>
    </citation>
    <scope>IDENTIFICATION</scope>
</reference>
<protein>
    <submittedName>
        <fullName evidence="2">Uncharacterized protein</fullName>
    </submittedName>
</protein>
<dbReference type="InterPro" id="IPR024606">
    <property type="entry name" value="KIAA1549"/>
</dbReference>
<organism evidence="2 3">
    <name type="scientific">Laticauda laticaudata</name>
    <name type="common">Blue-ringed sea krait</name>
    <name type="synonym">Blue-lipped sea krait</name>
    <dbReference type="NCBI Taxonomy" id="8630"/>
    <lineage>
        <taxon>Eukaryota</taxon>
        <taxon>Metazoa</taxon>
        <taxon>Chordata</taxon>
        <taxon>Craniata</taxon>
        <taxon>Vertebrata</taxon>
        <taxon>Euteleostomi</taxon>
        <taxon>Lepidosauria</taxon>
        <taxon>Squamata</taxon>
        <taxon>Bifurcata</taxon>
        <taxon>Unidentata</taxon>
        <taxon>Episquamata</taxon>
        <taxon>Toxicofera</taxon>
        <taxon>Serpentes</taxon>
        <taxon>Colubroidea</taxon>
        <taxon>Elapidae</taxon>
        <taxon>Laticaudinae</taxon>
        <taxon>Laticauda</taxon>
    </lineage>
</organism>
<proteinExistence type="predicted"/>
<evidence type="ECO:0000313" key="2">
    <source>
        <dbReference type="Ensembl" id="ENSLLTP00000003138.1"/>
    </source>
</evidence>
<feature type="region of interest" description="Disordered" evidence="1">
    <location>
        <begin position="1"/>
        <end position="74"/>
    </location>
</feature>
<feature type="compositionally biased region" description="Basic residues" evidence="1">
    <location>
        <begin position="1"/>
        <end position="15"/>
    </location>
</feature>
<dbReference type="PANTHER" id="PTHR21590">
    <property type="entry name" value="SEA DOMAIN-CONTAINING PROTEIN"/>
    <property type="match status" value="1"/>
</dbReference>
<dbReference type="Pfam" id="PF12877">
    <property type="entry name" value="KIAA1549"/>
    <property type="match status" value="1"/>
</dbReference>
<dbReference type="Proteomes" id="UP000694406">
    <property type="component" value="Unplaced"/>
</dbReference>
<dbReference type="GeneTree" id="ENSGT00530000063472"/>
<evidence type="ECO:0000256" key="1">
    <source>
        <dbReference type="SAM" id="MobiDB-lite"/>
    </source>
</evidence>
<accession>A0A8C5RHF8</accession>
<name>A0A8C5RHF8_LATLA</name>